<evidence type="ECO:0000256" key="3">
    <source>
        <dbReference type="ARBA" id="ARBA00022692"/>
    </source>
</evidence>
<feature type="transmembrane region" description="Helical" evidence="6">
    <location>
        <begin position="136"/>
        <end position="161"/>
    </location>
</feature>
<protein>
    <submittedName>
        <fullName evidence="7">ABC transporter permease</fullName>
    </submittedName>
</protein>
<keyword evidence="3 6" id="KW-0812">Transmembrane</keyword>
<feature type="transmembrane region" description="Helical" evidence="6">
    <location>
        <begin position="285"/>
        <end position="302"/>
    </location>
</feature>
<dbReference type="Pfam" id="PF02653">
    <property type="entry name" value="BPD_transp_2"/>
    <property type="match status" value="1"/>
</dbReference>
<dbReference type="RefSeq" id="WP_093824521.1">
    <property type="nucleotide sequence ID" value="NZ_JAVRES010000004.1"/>
</dbReference>
<feature type="transmembrane region" description="Helical" evidence="6">
    <location>
        <begin position="31"/>
        <end position="52"/>
    </location>
</feature>
<keyword evidence="4 6" id="KW-1133">Transmembrane helix</keyword>
<feature type="transmembrane region" description="Helical" evidence="6">
    <location>
        <begin position="181"/>
        <end position="202"/>
    </location>
</feature>
<evidence type="ECO:0000313" key="7">
    <source>
        <dbReference type="EMBL" id="MDT0435712.1"/>
    </source>
</evidence>
<feature type="transmembrane region" description="Helical" evidence="6">
    <location>
        <begin position="260"/>
        <end position="278"/>
    </location>
</feature>
<evidence type="ECO:0000256" key="2">
    <source>
        <dbReference type="ARBA" id="ARBA00022475"/>
    </source>
</evidence>
<evidence type="ECO:0000313" key="8">
    <source>
        <dbReference type="Proteomes" id="UP001183535"/>
    </source>
</evidence>
<feature type="transmembrane region" description="Helical" evidence="6">
    <location>
        <begin position="109"/>
        <end position="129"/>
    </location>
</feature>
<feature type="transmembrane region" description="Helical" evidence="6">
    <location>
        <begin position="64"/>
        <end position="84"/>
    </location>
</feature>
<accession>A0ABD5EQP9</accession>
<keyword evidence="8" id="KW-1185">Reference proteome</keyword>
<dbReference type="AlphaFoldDB" id="A0ABD5EQP9"/>
<dbReference type="Proteomes" id="UP001183535">
    <property type="component" value="Unassembled WGS sequence"/>
</dbReference>
<dbReference type="EMBL" id="JAVRES010000004">
    <property type="protein sequence ID" value="MDT0435712.1"/>
    <property type="molecule type" value="Genomic_DNA"/>
</dbReference>
<dbReference type="PANTHER" id="PTHR32196">
    <property type="entry name" value="ABC TRANSPORTER PERMEASE PROTEIN YPHD-RELATED-RELATED"/>
    <property type="match status" value="1"/>
</dbReference>
<name>A0ABD5EQP9_9ACTN</name>
<evidence type="ECO:0000256" key="4">
    <source>
        <dbReference type="ARBA" id="ARBA00022989"/>
    </source>
</evidence>
<gene>
    <name evidence="7" type="ORF">RM877_13555</name>
</gene>
<dbReference type="GO" id="GO:0005886">
    <property type="term" value="C:plasma membrane"/>
    <property type="evidence" value="ECO:0007669"/>
    <property type="project" value="UniProtKB-SubCell"/>
</dbReference>
<keyword evidence="5 6" id="KW-0472">Membrane</keyword>
<comment type="caution">
    <text evidence="7">The sequence shown here is derived from an EMBL/GenBank/DDBJ whole genome shotgun (WGS) entry which is preliminary data.</text>
</comment>
<sequence length="333" mass="33339">MSTQHLTPAPPPPVAQARTAPPAALTVLSEYGIFIVTAATIVLAAVAVNGFASTANVVDIFHRAAPVGIVAVGMTFVVISANYIDLSVVSQVAIAGVTMLSLGADDLPLGILCGIALCVLVGLTNGLAVGVLRANAVVVTLATGGASLGVLSLVTSGTIYYGSSGGLVDRFGHTRLGPFPLVAVSLVVVAVAGWFLLSRTVFGFSLKSLGANRAAARLAGVRGGWTVTGAFVVSSLCCAAAGFVLASISSTAVATMSNGYDFSALAAVIVGGNSLFGGRGSVQRTMIGVIFVSVVANILVLVGLPFAWQQLVTGSIIVAAVALDSLSRKAGIR</sequence>
<keyword evidence="2" id="KW-1003">Cell membrane</keyword>
<dbReference type="InterPro" id="IPR001851">
    <property type="entry name" value="ABC_transp_permease"/>
</dbReference>
<evidence type="ECO:0000256" key="1">
    <source>
        <dbReference type="ARBA" id="ARBA00004651"/>
    </source>
</evidence>
<reference evidence="8" key="1">
    <citation type="submission" date="2023-07" db="EMBL/GenBank/DDBJ databases">
        <title>30 novel species of actinomycetes from the DSMZ collection.</title>
        <authorList>
            <person name="Nouioui I."/>
        </authorList>
    </citation>
    <scope>NUCLEOTIDE SEQUENCE [LARGE SCALE GENOMIC DNA]</scope>
    <source>
        <strain evidence="8">DSM 41981</strain>
    </source>
</reference>
<proteinExistence type="predicted"/>
<organism evidence="7 8">
    <name type="scientific">Streptomyces doudnae</name>
    <dbReference type="NCBI Taxonomy" id="3075536"/>
    <lineage>
        <taxon>Bacteria</taxon>
        <taxon>Bacillati</taxon>
        <taxon>Actinomycetota</taxon>
        <taxon>Actinomycetes</taxon>
        <taxon>Kitasatosporales</taxon>
        <taxon>Streptomycetaceae</taxon>
        <taxon>Streptomyces</taxon>
    </lineage>
</organism>
<feature type="transmembrane region" description="Helical" evidence="6">
    <location>
        <begin position="223"/>
        <end position="248"/>
    </location>
</feature>
<evidence type="ECO:0000256" key="6">
    <source>
        <dbReference type="SAM" id="Phobius"/>
    </source>
</evidence>
<evidence type="ECO:0000256" key="5">
    <source>
        <dbReference type="ARBA" id="ARBA00023136"/>
    </source>
</evidence>
<dbReference type="CDD" id="cd06579">
    <property type="entry name" value="TM_PBP1_transp_AraH_like"/>
    <property type="match status" value="1"/>
</dbReference>
<comment type="subcellular location">
    <subcellularLocation>
        <location evidence="1">Cell membrane</location>
        <topology evidence="1">Multi-pass membrane protein</topology>
    </subcellularLocation>
</comment>